<organism evidence="2 3">
    <name type="scientific">Rhizophagus irregularis</name>
    <dbReference type="NCBI Taxonomy" id="588596"/>
    <lineage>
        <taxon>Eukaryota</taxon>
        <taxon>Fungi</taxon>
        <taxon>Fungi incertae sedis</taxon>
        <taxon>Mucoromycota</taxon>
        <taxon>Glomeromycotina</taxon>
        <taxon>Glomeromycetes</taxon>
        <taxon>Glomerales</taxon>
        <taxon>Glomeraceae</taxon>
        <taxon>Rhizophagus</taxon>
    </lineage>
</organism>
<dbReference type="EMBL" id="LLXI01000523">
    <property type="protein sequence ID" value="PKY47175.1"/>
    <property type="molecule type" value="Genomic_DNA"/>
</dbReference>
<reference evidence="2 3" key="1">
    <citation type="submission" date="2015-10" db="EMBL/GenBank/DDBJ databases">
        <title>Genome analyses suggest a sexual origin of heterokaryosis in a supposedly ancient asexual fungus.</title>
        <authorList>
            <person name="Ropars J."/>
            <person name="Sedzielewska K."/>
            <person name="Noel J."/>
            <person name="Charron P."/>
            <person name="Farinelli L."/>
            <person name="Marton T."/>
            <person name="Kruger M."/>
            <person name="Pelin A."/>
            <person name="Brachmann A."/>
            <person name="Corradi N."/>
        </authorList>
    </citation>
    <scope>NUCLEOTIDE SEQUENCE [LARGE SCALE GENOMIC DNA]</scope>
    <source>
        <strain evidence="2 3">A4</strain>
    </source>
</reference>
<evidence type="ECO:0000313" key="2">
    <source>
        <dbReference type="EMBL" id="PKY47175.1"/>
    </source>
</evidence>
<keyword evidence="3" id="KW-1185">Reference proteome</keyword>
<dbReference type="AlphaFoldDB" id="A0A2I1GKN6"/>
<proteinExistence type="predicted"/>
<dbReference type="Proteomes" id="UP000234323">
    <property type="component" value="Unassembled WGS sequence"/>
</dbReference>
<dbReference type="Gene3D" id="3.30.710.10">
    <property type="entry name" value="Potassium Channel Kv1.1, Chain A"/>
    <property type="match status" value="1"/>
</dbReference>
<comment type="caution">
    <text evidence="2">The sequence shown here is derived from an EMBL/GenBank/DDBJ whole genome shotgun (WGS) entry which is preliminary data.</text>
</comment>
<dbReference type="VEuPathDB" id="FungiDB:FUN_010733"/>
<evidence type="ECO:0000313" key="3">
    <source>
        <dbReference type="Proteomes" id="UP000234323"/>
    </source>
</evidence>
<dbReference type="SUPFAM" id="SSF54695">
    <property type="entry name" value="POZ domain"/>
    <property type="match status" value="1"/>
</dbReference>
<gene>
    <name evidence="2" type="ORF">RhiirA4_521932</name>
</gene>
<dbReference type="VEuPathDB" id="FungiDB:RhiirFUN_016026"/>
<name>A0A2I1GKN6_9GLOM</name>
<protein>
    <recommendedName>
        <fullName evidence="1">BTB domain-containing protein</fullName>
    </recommendedName>
</protein>
<dbReference type="InterPro" id="IPR011333">
    <property type="entry name" value="SKP1/BTB/POZ_sf"/>
</dbReference>
<dbReference type="PROSITE" id="PS50097">
    <property type="entry name" value="BTB"/>
    <property type="match status" value="1"/>
</dbReference>
<accession>A0A2I1GKN6</accession>
<evidence type="ECO:0000259" key="1">
    <source>
        <dbReference type="PROSITE" id="PS50097"/>
    </source>
</evidence>
<feature type="domain" description="BTB" evidence="1">
    <location>
        <begin position="46"/>
        <end position="120"/>
    </location>
</feature>
<dbReference type="CDD" id="cd18186">
    <property type="entry name" value="BTB_POZ_ZBTB_KLHL-like"/>
    <property type="match status" value="1"/>
</dbReference>
<dbReference type="InterPro" id="IPR000210">
    <property type="entry name" value="BTB/POZ_dom"/>
</dbReference>
<sequence length="122" mass="14446">MDLIGVYKHNYDSFINRYETPIEFKVKKEVIFPNDFNNLLESGERHDMIVRVGDETTGQEFKLHSQIIGARSEYFRSALSNNKYIKRENGKFYFVKPNITAEVFQIILVKNFNIKIKFNIET</sequence>
<dbReference type="Pfam" id="PF00651">
    <property type="entry name" value="BTB"/>
    <property type="match status" value="1"/>
</dbReference>
<dbReference type="VEuPathDB" id="FungiDB:RhiirA1_441153"/>